<sequence>MKINSINLHASVFNSVEEYGFSYNFDSGLNIITGHNSSGKSTIISCIYYCLGMEQLLGGNRNLILDKSITREFDYNGKTYTITESKAELEISHNNRTARLKRYIKNSIDENKNKIIITENGNTISYLVHTPGDHDRASGFYKWLTLFLGIELPKTYSENTDQVKHLYLQNIFPCALIEQTKGWSDFFAQMPNFGIKDAKQKLIEFLLNLESLENEFKKDILAQEEKNIKSLWDKKYEKIDGLASEKGFILKGVNKDIHGNSLKNISMSSLSKISADKKEWITLEKELTELDNELILTIKKIKEKNSSLTPDLIKNAQSKLQSEISLINRQIRTLNIERISEKQKINEYRESINKLDIEIDRLDSALKLDAFLPEDKMSSLCPLCDHELDIESRLNVTNSKMNYRDSIAFLKSQRNLYISYINKHNELDSKFDNISNYLVNEITLKKNEIKNLRKDISSFEDSTLRTDILNELTISQKIEQYKKLLTTFNAVKADLKDLIVEFTKLKDDKSSLRLSDERDNIKIAFFLKKFKTLLGSDYFNYTSNHIYHIAIQNKAPSRLLPVVITGRDTQTIRLSSSASDFIRAQWAFYLTLLDISANHPGFLILDEPGQHAMNVESMVALLTYAASSNKQIIMCISKDTKDKSNTANLNKIFTKLKEHQKYKLIDIDPHEQKCVGSR</sequence>
<reference evidence="1 2" key="1">
    <citation type="journal article" date="2022" name="Int. J. Syst. Evol. Microbiol.">
        <title>Pseudocitrobacter corydidari sp. nov., isolated from the Asian emerald cockroach Corydidarum magnifica.</title>
        <authorList>
            <person name="Guzman J."/>
            <person name="Poehlein A."/>
            <person name="Glaeser S.P."/>
            <person name="Schwengers O."/>
            <person name="Blom J."/>
            <person name="Hollensteiner J."/>
            <person name="Kampfer P."/>
            <person name="Vilcinskas A."/>
        </authorList>
    </citation>
    <scope>NUCLEOTIDE SEQUENCE [LARGE SCALE GENOMIC DNA]</scope>
    <source>
        <strain evidence="1">G163CM</strain>
    </source>
</reference>
<dbReference type="Gene3D" id="3.40.50.300">
    <property type="entry name" value="P-loop containing nucleotide triphosphate hydrolases"/>
    <property type="match status" value="2"/>
</dbReference>
<accession>A0ABY3S825</accession>
<evidence type="ECO:0000313" key="2">
    <source>
        <dbReference type="Proteomes" id="UP001199659"/>
    </source>
</evidence>
<name>A0ABY3S825_9ENTR</name>
<keyword evidence="2" id="KW-1185">Reference proteome</keyword>
<dbReference type="RefSeq" id="WP_231825512.1">
    <property type="nucleotide sequence ID" value="NZ_CP087880.1"/>
</dbReference>
<dbReference type="SUPFAM" id="SSF52540">
    <property type="entry name" value="P-loop containing nucleoside triphosphate hydrolases"/>
    <property type="match status" value="1"/>
</dbReference>
<dbReference type="EMBL" id="CP087880">
    <property type="protein sequence ID" value="UGS42288.1"/>
    <property type="molecule type" value="Genomic_DNA"/>
</dbReference>
<dbReference type="InterPro" id="IPR027417">
    <property type="entry name" value="P-loop_NTPase"/>
</dbReference>
<dbReference type="Proteomes" id="UP001199659">
    <property type="component" value="Chromosome"/>
</dbReference>
<dbReference type="PANTHER" id="PTHR32114">
    <property type="entry name" value="ABC TRANSPORTER ABCH.3"/>
    <property type="match status" value="1"/>
</dbReference>
<proteinExistence type="predicted"/>
<protein>
    <recommendedName>
        <fullName evidence="3">Rad50/SbcC-type AAA domain-containing protein</fullName>
    </recommendedName>
</protein>
<dbReference type="PANTHER" id="PTHR32114:SF2">
    <property type="entry name" value="ABC TRANSPORTER ABCH.3"/>
    <property type="match status" value="1"/>
</dbReference>
<gene>
    <name evidence="1" type="ORF">G163CM_30160</name>
</gene>
<organism evidence="1 2">
    <name type="scientific">Pseudocitrobacter corydidari</name>
    <dbReference type="NCBI Taxonomy" id="2891570"/>
    <lineage>
        <taxon>Bacteria</taxon>
        <taxon>Pseudomonadati</taxon>
        <taxon>Pseudomonadota</taxon>
        <taxon>Gammaproteobacteria</taxon>
        <taxon>Enterobacterales</taxon>
        <taxon>Enterobacteriaceae</taxon>
        <taxon>Pseudocitrobacter</taxon>
    </lineage>
</organism>
<evidence type="ECO:0008006" key="3">
    <source>
        <dbReference type="Google" id="ProtNLM"/>
    </source>
</evidence>
<evidence type="ECO:0000313" key="1">
    <source>
        <dbReference type="EMBL" id="UGS42288.1"/>
    </source>
</evidence>